<keyword evidence="4" id="KW-0808">Transferase</keyword>
<dbReference type="STRING" id="88036.D8RWL7"/>
<evidence type="ECO:0000256" key="3">
    <source>
        <dbReference type="ARBA" id="ARBA00022603"/>
    </source>
</evidence>
<dbReference type="HOGENOM" id="CLU_441049_0_0_1"/>
<sequence length="621" mass="67787">MADFDERKLRALAWLGSEEPDRSRKGGIDAPIAVLIDRVNAHPDFFTTSSCSGRITLFSEPCAQSDEELAAENGSGDGTRKKKKKGGDWLFVSHELVTPQEIVSATHTFVSNAQHELLVFRFEPFILALDCASVAAAQDLVACAIASGFRESGITSIRKRIIVAIRCSIRLEVPVAEKGKLLVSEEYLSYLTSTANSKLEQNKQRTNRFLDSFITQFQSGALSSLDTPIQVTNDDHFKAEIVEDDHSDSQEFHDLCGSESSLLLSSARQSVSDSGQTFKDPDLHDGVCRIGKSSNEDSMQAKRMSGWFDESTAGLCLKASELRLSESAAELFRRWGHSACNVGSRLVIFGGYGGSGRHARLNDLLVLTVPDQELKRLELKTELSPRMAHTASVINDDIWIIGGRRGPHDLLADVLVIKCEEADVFSPTITGDTFIPRHRHAAAAVRDKIYIFGGLGEEGVLADLYILDAARFTWSRLDCKGATPPARHSHSLCAIDDKLYLYGGFDGKEILGDLHVLDTRGLEWSKVLTTGELPVPRFSHSCIVLGDCLAVLGGCPTMKQANSLFVLDPRAMVWKRVGLSVPGDCLLVRHTATVVEGLLFVVGGGASCYAFGTMFSVSFVV</sequence>
<dbReference type="PANTHER" id="PTHR48418:SF1">
    <property type="entry name" value="TRNA WYBUTOSINE-SYNTHESIZING PROTEIN 3"/>
    <property type="match status" value="1"/>
</dbReference>
<dbReference type="eggNOG" id="KOG0379">
    <property type="taxonomic scope" value="Eukaryota"/>
</dbReference>
<evidence type="ECO:0000313" key="10">
    <source>
        <dbReference type="EMBL" id="EFJ23279.1"/>
    </source>
</evidence>
<evidence type="ECO:0000256" key="6">
    <source>
        <dbReference type="ARBA" id="ARBA00022694"/>
    </source>
</evidence>
<dbReference type="Pfam" id="PF02676">
    <property type="entry name" value="TYW3"/>
    <property type="match status" value="1"/>
</dbReference>
<evidence type="ECO:0000313" key="11">
    <source>
        <dbReference type="Proteomes" id="UP000001514"/>
    </source>
</evidence>
<keyword evidence="11" id="KW-1185">Reference proteome</keyword>
<dbReference type="EMBL" id="GL377593">
    <property type="protein sequence ID" value="EFJ23279.1"/>
    <property type="molecule type" value="Genomic_DNA"/>
</dbReference>
<dbReference type="InParanoid" id="D8RWL7"/>
<organism evidence="11">
    <name type="scientific">Selaginella moellendorffii</name>
    <name type="common">Spikemoss</name>
    <dbReference type="NCBI Taxonomy" id="88036"/>
    <lineage>
        <taxon>Eukaryota</taxon>
        <taxon>Viridiplantae</taxon>
        <taxon>Streptophyta</taxon>
        <taxon>Embryophyta</taxon>
        <taxon>Tracheophyta</taxon>
        <taxon>Lycopodiopsida</taxon>
        <taxon>Selaginellales</taxon>
        <taxon>Selaginellaceae</taxon>
        <taxon>Selaginella</taxon>
    </lineage>
</organism>
<dbReference type="Gene3D" id="3.30.1960.10">
    <property type="entry name" value="tRNA wybutosine-synthesizing-like"/>
    <property type="match status" value="1"/>
</dbReference>
<reference evidence="10 11" key="1">
    <citation type="journal article" date="2011" name="Science">
        <title>The Selaginella genome identifies genetic changes associated with the evolution of vascular plants.</title>
        <authorList>
            <person name="Banks J.A."/>
            <person name="Nishiyama T."/>
            <person name="Hasebe M."/>
            <person name="Bowman J.L."/>
            <person name="Gribskov M."/>
            <person name="dePamphilis C."/>
            <person name="Albert V.A."/>
            <person name="Aono N."/>
            <person name="Aoyama T."/>
            <person name="Ambrose B.A."/>
            <person name="Ashton N.W."/>
            <person name="Axtell M.J."/>
            <person name="Barker E."/>
            <person name="Barker M.S."/>
            <person name="Bennetzen J.L."/>
            <person name="Bonawitz N.D."/>
            <person name="Chapple C."/>
            <person name="Cheng C."/>
            <person name="Correa L.G."/>
            <person name="Dacre M."/>
            <person name="DeBarry J."/>
            <person name="Dreyer I."/>
            <person name="Elias M."/>
            <person name="Engstrom E.M."/>
            <person name="Estelle M."/>
            <person name="Feng L."/>
            <person name="Finet C."/>
            <person name="Floyd S.K."/>
            <person name="Frommer W.B."/>
            <person name="Fujita T."/>
            <person name="Gramzow L."/>
            <person name="Gutensohn M."/>
            <person name="Harholt J."/>
            <person name="Hattori M."/>
            <person name="Heyl A."/>
            <person name="Hirai T."/>
            <person name="Hiwatashi Y."/>
            <person name="Ishikawa M."/>
            <person name="Iwata M."/>
            <person name="Karol K.G."/>
            <person name="Koehler B."/>
            <person name="Kolukisaoglu U."/>
            <person name="Kubo M."/>
            <person name="Kurata T."/>
            <person name="Lalonde S."/>
            <person name="Li K."/>
            <person name="Li Y."/>
            <person name="Litt A."/>
            <person name="Lyons E."/>
            <person name="Manning G."/>
            <person name="Maruyama T."/>
            <person name="Michael T.P."/>
            <person name="Mikami K."/>
            <person name="Miyazaki S."/>
            <person name="Morinaga S."/>
            <person name="Murata T."/>
            <person name="Mueller-Roeber B."/>
            <person name="Nelson D.R."/>
            <person name="Obara M."/>
            <person name="Oguri Y."/>
            <person name="Olmstead R.G."/>
            <person name="Onodera N."/>
            <person name="Petersen B.L."/>
            <person name="Pils B."/>
            <person name="Prigge M."/>
            <person name="Rensing S.A."/>
            <person name="Riano-Pachon D.M."/>
            <person name="Roberts A.W."/>
            <person name="Sato Y."/>
            <person name="Scheller H.V."/>
            <person name="Schulz B."/>
            <person name="Schulz C."/>
            <person name="Shakirov E.V."/>
            <person name="Shibagaki N."/>
            <person name="Shinohara N."/>
            <person name="Shippen D.E."/>
            <person name="Soerensen I."/>
            <person name="Sotooka R."/>
            <person name="Sugimoto N."/>
            <person name="Sugita M."/>
            <person name="Sumikawa N."/>
            <person name="Tanurdzic M."/>
            <person name="Theissen G."/>
            <person name="Ulvskov P."/>
            <person name="Wakazuki S."/>
            <person name="Weng J.K."/>
            <person name="Willats W.W."/>
            <person name="Wipf D."/>
            <person name="Wolf P.G."/>
            <person name="Yang L."/>
            <person name="Zimmer A.D."/>
            <person name="Zhu Q."/>
            <person name="Mitros T."/>
            <person name="Hellsten U."/>
            <person name="Loque D."/>
            <person name="Otillar R."/>
            <person name="Salamov A."/>
            <person name="Schmutz J."/>
            <person name="Shapiro H."/>
            <person name="Lindquist E."/>
            <person name="Lucas S."/>
            <person name="Rokhsar D."/>
            <person name="Grigoriev I.V."/>
        </authorList>
    </citation>
    <scope>NUCLEOTIDE SEQUENCE [LARGE SCALE GENOMIC DNA]</scope>
</reference>
<dbReference type="SMART" id="SM00612">
    <property type="entry name" value="Kelch"/>
    <property type="match status" value="3"/>
</dbReference>
<comment type="similarity">
    <text evidence="1">Belongs to the TYW3 family.</text>
</comment>
<dbReference type="Gramene" id="EFJ23279">
    <property type="protein sequence ID" value="EFJ23279"/>
    <property type="gene ID" value="SELMODRAFT_415589"/>
</dbReference>
<evidence type="ECO:0000259" key="9">
    <source>
        <dbReference type="Pfam" id="PF02676"/>
    </source>
</evidence>
<dbReference type="InterPro" id="IPR006652">
    <property type="entry name" value="Kelch_1"/>
</dbReference>
<feature type="domain" description="tRNA wybutosine-synthesizing protein" evidence="9">
    <location>
        <begin position="6"/>
        <end position="213"/>
    </location>
</feature>
<dbReference type="eggNOG" id="KOG1228">
    <property type="taxonomic scope" value="Eukaryota"/>
</dbReference>
<proteinExistence type="inferred from homology"/>
<dbReference type="InterPro" id="IPR036602">
    <property type="entry name" value="tRNA_yW-synthesising-like_sf"/>
</dbReference>
<name>D8RWL7_SELML</name>
<protein>
    <recommendedName>
        <fullName evidence="2">tRNA(Phe) 7-[(3-amino-3-carboxypropyl)-4-demethylwyosine(37)-N(4)]-methyltransferase</fullName>
        <ecNumber evidence="2">2.1.1.282</ecNumber>
    </recommendedName>
    <alternativeName>
        <fullName evidence="7">tRNA(Phe) 7-((3-amino-3-carboxypropyl)-4-demethylwyosine(37)-N(4))-methyltransferase</fullName>
    </alternativeName>
</protein>
<dbReference type="GO" id="GO:0008168">
    <property type="term" value="F:methyltransferase activity"/>
    <property type="evidence" value="ECO:0007669"/>
    <property type="project" value="UniProtKB-KW"/>
</dbReference>
<dbReference type="AlphaFoldDB" id="D8RWL7"/>
<dbReference type="SUPFAM" id="SSF117281">
    <property type="entry name" value="Kelch motif"/>
    <property type="match status" value="1"/>
</dbReference>
<evidence type="ECO:0000256" key="8">
    <source>
        <dbReference type="ARBA" id="ARBA00049202"/>
    </source>
</evidence>
<comment type="catalytic activity">
    <reaction evidence="8">
        <text>4-demethyl-7-[(3S)-3-amino-3-carboxypropyl]wyosine(37) in tRNA(Phe) + S-adenosyl-L-methionine = 7-[(3S)-3-amino-3-carboxypropyl]wyosine(37) in tRNA(Phe) + S-adenosyl-L-homocysteine + H(+)</text>
        <dbReference type="Rhea" id="RHEA:36635"/>
        <dbReference type="Rhea" id="RHEA-COMP:10378"/>
        <dbReference type="Rhea" id="RHEA-COMP:10379"/>
        <dbReference type="ChEBI" id="CHEBI:15378"/>
        <dbReference type="ChEBI" id="CHEBI:57856"/>
        <dbReference type="ChEBI" id="CHEBI:59789"/>
        <dbReference type="ChEBI" id="CHEBI:73543"/>
        <dbReference type="ChEBI" id="CHEBI:73550"/>
        <dbReference type="EC" id="2.1.1.282"/>
    </reaction>
</comment>
<dbReference type="Pfam" id="PF24681">
    <property type="entry name" value="Kelch_KLHDC2_KLHL20_DRC7"/>
    <property type="match status" value="1"/>
</dbReference>
<accession>D8RWL7</accession>
<evidence type="ECO:0000256" key="5">
    <source>
        <dbReference type="ARBA" id="ARBA00022691"/>
    </source>
</evidence>
<evidence type="ECO:0000256" key="1">
    <source>
        <dbReference type="ARBA" id="ARBA00008569"/>
    </source>
</evidence>
<gene>
    <name evidence="10" type="ORF">SELMODRAFT_415589</name>
</gene>
<evidence type="ECO:0000256" key="4">
    <source>
        <dbReference type="ARBA" id="ARBA00022679"/>
    </source>
</evidence>
<dbReference type="SUPFAM" id="SSF111278">
    <property type="entry name" value="SSo0622-like"/>
    <property type="match status" value="1"/>
</dbReference>
<dbReference type="KEGG" id="smo:SELMODRAFT_415589"/>
<dbReference type="InterPro" id="IPR015915">
    <property type="entry name" value="Kelch-typ_b-propeller"/>
</dbReference>
<dbReference type="GO" id="GO:0008033">
    <property type="term" value="P:tRNA processing"/>
    <property type="evidence" value="ECO:0007669"/>
    <property type="project" value="UniProtKB-KW"/>
</dbReference>
<evidence type="ECO:0000256" key="7">
    <source>
        <dbReference type="ARBA" id="ARBA00030554"/>
    </source>
</evidence>
<dbReference type="Proteomes" id="UP000001514">
    <property type="component" value="Unassembled WGS sequence"/>
</dbReference>
<dbReference type="EC" id="2.1.1.282" evidence="2"/>
<dbReference type="Gene3D" id="2.120.10.80">
    <property type="entry name" value="Kelch-type beta propeller"/>
    <property type="match status" value="2"/>
</dbReference>
<keyword evidence="6" id="KW-0819">tRNA processing</keyword>
<dbReference type="OrthoDB" id="263283at2759"/>
<keyword evidence="3" id="KW-0489">Methyltransferase</keyword>
<dbReference type="PANTHER" id="PTHR48418">
    <property type="entry name" value="TRNA WYBUTOSINE-SYNTHESIZING PROTEIN 3"/>
    <property type="match status" value="1"/>
</dbReference>
<evidence type="ECO:0000256" key="2">
    <source>
        <dbReference type="ARBA" id="ARBA00012750"/>
    </source>
</evidence>
<keyword evidence="5" id="KW-0949">S-adenosyl-L-methionine</keyword>
<dbReference type="GO" id="GO:0032259">
    <property type="term" value="P:methylation"/>
    <property type="evidence" value="ECO:0007669"/>
    <property type="project" value="UniProtKB-KW"/>
</dbReference>
<dbReference type="InterPro" id="IPR003827">
    <property type="entry name" value="tRNA_yW-synthesising"/>
</dbReference>